<dbReference type="FunFam" id="1.10.390.10:FF:000002">
    <property type="entry name" value="Aminopeptidase N"/>
    <property type="match status" value="1"/>
</dbReference>
<dbReference type="Pfam" id="PF17900">
    <property type="entry name" value="Peptidase_M1_N"/>
    <property type="match status" value="1"/>
</dbReference>
<dbReference type="Pfam" id="PF17432">
    <property type="entry name" value="DUF3458_C"/>
    <property type="match status" value="1"/>
</dbReference>
<dbReference type="GO" id="GO:0006508">
    <property type="term" value="P:proteolysis"/>
    <property type="evidence" value="ECO:0007669"/>
    <property type="project" value="UniProtKB-KW"/>
</dbReference>
<feature type="domain" description="Peptidase C1A papain C-terminal" evidence="10">
    <location>
        <begin position="1008"/>
        <end position="1054"/>
    </location>
</feature>
<evidence type="ECO:0000259" key="13">
    <source>
        <dbReference type="Pfam" id="PF17432"/>
    </source>
</evidence>
<comment type="cofactor">
    <cofactor evidence="1">
        <name>Zn(2+)</name>
        <dbReference type="ChEBI" id="CHEBI:29105"/>
    </cofactor>
</comment>
<dbReference type="Pfam" id="PF01433">
    <property type="entry name" value="Peptidase_M1"/>
    <property type="match status" value="1"/>
</dbReference>
<dbReference type="InterPro" id="IPR019410">
    <property type="entry name" value="Methyltransf_16"/>
</dbReference>
<dbReference type="InterPro" id="IPR038438">
    <property type="entry name" value="PepN_Ig-like_sf"/>
</dbReference>
<dbReference type="SUPFAM" id="SSF55486">
    <property type="entry name" value="Metalloproteases ('zincins'), catalytic domain"/>
    <property type="match status" value="1"/>
</dbReference>
<feature type="domain" description="Peptidase M1 membrane alanine aminopeptidase" evidence="11">
    <location>
        <begin position="305"/>
        <end position="518"/>
    </location>
</feature>
<keyword evidence="3" id="KW-0031">Aminopeptidase</keyword>
<reference evidence="15" key="1">
    <citation type="submission" date="2023-08" db="EMBL/GenBank/DDBJ databases">
        <authorList>
            <person name="Chen Y."/>
            <person name="Shah S."/>
            <person name="Dougan E. K."/>
            <person name="Thang M."/>
            <person name="Chan C."/>
        </authorList>
    </citation>
    <scope>NUCLEOTIDE SEQUENCE</scope>
</reference>
<keyword evidence="4" id="KW-0645">Protease</keyword>
<dbReference type="SUPFAM" id="SSF63737">
    <property type="entry name" value="Leukotriene A4 hydrolase N-terminal domain"/>
    <property type="match status" value="1"/>
</dbReference>
<evidence type="ECO:0000256" key="9">
    <source>
        <dbReference type="SAM" id="Phobius"/>
    </source>
</evidence>
<dbReference type="Pfam" id="PF11940">
    <property type="entry name" value="DUF3458"/>
    <property type="match status" value="1"/>
</dbReference>
<name>A0AA36HJM5_9DINO</name>
<organism evidence="15 16">
    <name type="scientific">Effrenium voratum</name>
    <dbReference type="NCBI Taxonomy" id="2562239"/>
    <lineage>
        <taxon>Eukaryota</taxon>
        <taxon>Sar</taxon>
        <taxon>Alveolata</taxon>
        <taxon>Dinophyceae</taxon>
        <taxon>Suessiales</taxon>
        <taxon>Symbiodiniaceae</taxon>
        <taxon>Effrenium</taxon>
    </lineage>
</organism>
<dbReference type="InterPro" id="IPR037144">
    <property type="entry name" value="Peptidase_M1_pepN_C_sf"/>
</dbReference>
<protein>
    <recommendedName>
        <fullName evidence="17">Aminopeptidase N</fullName>
    </recommendedName>
</protein>
<dbReference type="GO" id="GO:0008237">
    <property type="term" value="F:metallopeptidase activity"/>
    <property type="evidence" value="ECO:0007669"/>
    <property type="project" value="UniProtKB-KW"/>
</dbReference>
<dbReference type="InterPro" id="IPR000668">
    <property type="entry name" value="Peptidase_C1A_C"/>
</dbReference>
<evidence type="ECO:0000256" key="7">
    <source>
        <dbReference type="ARBA" id="ARBA00022833"/>
    </source>
</evidence>
<dbReference type="CDD" id="cd02440">
    <property type="entry name" value="AdoMet_MTases"/>
    <property type="match status" value="1"/>
</dbReference>
<evidence type="ECO:0000256" key="8">
    <source>
        <dbReference type="ARBA" id="ARBA00023049"/>
    </source>
</evidence>
<dbReference type="Gene3D" id="3.40.50.150">
    <property type="entry name" value="Vaccinia Virus protein VP39"/>
    <property type="match status" value="1"/>
</dbReference>
<feature type="non-terminal residue" evidence="15">
    <location>
        <position position="1"/>
    </location>
</feature>
<dbReference type="InterPro" id="IPR035414">
    <property type="entry name" value="Peptidase_M1_pepN_Ig-like"/>
</dbReference>
<dbReference type="InterPro" id="IPR027268">
    <property type="entry name" value="Peptidase_M4/M1_CTD_sf"/>
</dbReference>
<dbReference type="Gene3D" id="2.60.40.1840">
    <property type="match status" value="1"/>
</dbReference>
<evidence type="ECO:0000259" key="10">
    <source>
        <dbReference type="Pfam" id="PF00112"/>
    </source>
</evidence>
<feature type="domain" description="Peptidase M1 alanyl aminopeptidase C-terminal" evidence="13">
    <location>
        <begin position="622"/>
        <end position="945"/>
    </location>
</feature>
<evidence type="ECO:0000256" key="2">
    <source>
        <dbReference type="ARBA" id="ARBA00010136"/>
    </source>
</evidence>
<dbReference type="Gene3D" id="2.60.40.1730">
    <property type="entry name" value="tricorn interacting facor f3 domain"/>
    <property type="match status" value="1"/>
</dbReference>
<dbReference type="InterPro" id="IPR029055">
    <property type="entry name" value="Ntn_hydrolases_N"/>
</dbReference>
<dbReference type="SUPFAM" id="SSF56235">
    <property type="entry name" value="N-terminal nucleophile aminohydrolases (Ntn hydrolases)"/>
    <property type="match status" value="1"/>
</dbReference>
<evidence type="ECO:0000259" key="12">
    <source>
        <dbReference type="Pfam" id="PF11940"/>
    </source>
</evidence>
<feature type="transmembrane region" description="Helical" evidence="9">
    <location>
        <begin position="2128"/>
        <end position="2148"/>
    </location>
</feature>
<dbReference type="CDD" id="cd09600">
    <property type="entry name" value="M1_APN"/>
    <property type="match status" value="1"/>
</dbReference>
<keyword evidence="8" id="KW-0482">Metalloprotease</keyword>
<dbReference type="PANTHER" id="PTHR46322">
    <property type="entry name" value="PUROMYCIN-SENSITIVE AMINOPEPTIDASE"/>
    <property type="match status" value="1"/>
</dbReference>
<evidence type="ECO:0000259" key="14">
    <source>
        <dbReference type="Pfam" id="PF17900"/>
    </source>
</evidence>
<keyword evidence="5" id="KW-0479">Metal-binding</keyword>
<dbReference type="Pfam" id="PF01019">
    <property type="entry name" value="G_glu_transpept"/>
    <property type="match status" value="1"/>
</dbReference>
<accession>A0AA36HJM5</accession>
<comment type="similarity">
    <text evidence="2">Belongs to the peptidase M1 family.</text>
</comment>
<dbReference type="Proteomes" id="UP001178507">
    <property type="component" value="Unassembled WGS sequence"/>
</dbReference>
<evidence type="ECO:0000256" key="6">
    <source>
        <dbReference type="ARBA" id="ARBA00022801"/>
    </source>
</evidence>
<dbReference type="InterPro" id="IPR042097">
    <property type="entry name" value="Aminopeptidase_N-like_N_sf"/>
</dbReference>
<keyword evidence="9" id="KW-0472">Membrane</keyword>
<keyword evidence="7" id="KW-0862">Zinc</keyword>
<dbReference type="Pfam" id="PF10294">
    <property type="entry name" value="Methyltransf_16"/>
    <property type="match status" value="1"/>
</dbReference>
<evidence type="ECO:0000313" key="16">
    <source>
        <dbReference type="Proteomes" id="UP001178507"/>
    </source>
</evidence>
<gene>
    <name evidence="15" type="ORF">EVOR1521_LOCUS907</name>
</gene>
<dbReference type="FunFam" id="3.30.2010.30:FF:000002">
    <property type="entry name" value="Putative aminopeptidase N"/>
    <property type="match status" value="1"/>
</dbReference>
<keyword evidence="9" id="KW-1133">Transmembrane helix</keyword>
<comment type="caution">
    <text evidence="15">The sequence shown here is derived from an EMBL/GenBank/DDBJ whole genome shotgun (WGS) entry which is preliminary data.</text>
</comment>
<dbReference type="Pfam" id="PF00112">
    <property type="entry name" value="Peptidase_C1"/>
    <property type="match status" value="1"/>
</dbReference>
<dbReference type="InterPro" id="IPR043138">
    <property type="entry name" value="GGT_lsub"/>
</dbReference>
<dbReference type="InterPro" id="IPR029063">
    <property type="entry name" value="SAM-dependent_MTases_sf"/>
</dbReference>
<dbReference type="InterPro" id="IPR014782">
    <property type="entry name" value="Peptidase_M1_dom"/>
</dbReference>
<keyword evidence="6" id="KW-0378">Hydrolase</keyword>
<dbReference type="PANTHER" id="PTHR46322:SF1">
    <property type="entry name" value="PUROMYCIN-SENSITIVE AMINOPEPTIDASE"/>
    <property type="match status" value="1"/>
</dbReference>
<feature type="transmembrane region" description="Helical" evidence="9">
    <location>
        <begin position="2095"/>
        <end position="2116"/>
    </location>
</feature>
<evidence type="ECO:0000256" key="5">
    <source>
        <dbReference type="ARBA" id="ARBA00022723"/>
    </source>
</evidence>
<keyword evidence="16" id="KW-1185">Reference proteome</keyword>
<dbReference type="SUPFAM" id="SSF54001">
    <property type="entry name" value="Cysteine proteinases"/>
    <property type="match status" value="1"/>
</dbReference>
<proteinExistence type="inferred from homology"/>
<evidence type="ECO:0000256" key="3">
    <source>
        <dbReference type="ARBA" id="ARBA00022438"/>
    </source>
</evidence>
<keyword evidence="9" id="KW-0812">Transmembrane</keyword>
<evidence type="ECO:0000256" key="4">
    <source>
        <dbReference type="ARBA" id="ARBA00022670"/>
    </source>
</evidence>
<sequence>MSLTRVAARVPRAVRAPVAPVRAARPGLDKLRPARGWSAPPAWGACAFVAAQQRRRRHSSNSAAVRAAPISPPEIFRKDYQEPSCWIREARLTVRIFEQRTEVRSRLRLERAESRGEGLALDGEELRLKRVVLAGQELKDGEDYNVTGEKLVISAAALDAADAPEEDIWLETEVEIKPEENTQLSGLYYSGSMYCSQMEAEGFRRFTYYLDRPDVMSKFTSVRIEADEDRCPILLSNGNRIATGKLPEGRHFAEWSDPFAKPCYLFALVAGDLASIQDKFETASGREVHLEVFAAREDKDQLWHAMRSLQHAMRWDEERFGLEYDLDIYNIVAVRDFNMGAMENKSLNVFNTSLTLAREDTATDDDYESIEGVIGHEYFHNWTGNRVTCRDWFQLTLKEGLTVYRDQEFSSDMGSRARKRIEDVRILRSYQFPEDSGPMAHPIRPEKYAAIDNFYTATVYEKGAEVIRMYETLLSRDGFRKGMDLYFQRHDGTAVTCDDFRAAMQDANGRDLSQFERWYSQAGTPLVKAADSWDPEQGIYTLTLKQSVPATADDSGTLPMPIPVRLGLLDRATGKELVPDTVLELLEEEHSFELPVAAEEKPVPSLLRGFSAPVQLQYDYSDKDLALLAAFDTDSFNRWESMQRLGTKAVLDALAAEDLESFHVEGAFMNALRRTVQDRETEDLSLIAYALILPSESTLIQLAQPPIDPMRLHAARNRVRKLIAAEAAEDLRERYEELTPEEGETYTIDGPNASRRRLRNVLLAYLAAPGTAEAAARCGAHFRSARGMTDKEAAFSLLCSMPDSAEAKEAVEVFLAEAKGDANVIDKWFASQARADVDDLLPRVRQLMEHPEFTLKNPNRLRSVVSVFIGSPQFHLADGSGYDFALEMIPKVDGLNPQVAAGMANGAFRTWRKLDQDRQELIRERLKALQKMSLSKDTAEIVSKMQGISEKGTGISYETSNPYVACSSDSSEEGGPCTGLSDYPNATITDYGSISGADAMPLGLKPSQGIATDEGESVDHVVSVVGWGTDKQKGMRLYWIVRNWGEFWGEMGYGWPREQCSWAVPGSFTAEEKDNQATGRKLSAQSDFLQVEEQRSGASQEHRTRMESYKSLRQNIQDLASKADPGEGAGMKMYVDTVKNLLNNSMIQAIRSQFAADETILKNAVSSFGLCNDTLEGALSHPNAVRAGGHGSLYKGLSTLKVKHNDCRGRQEAKKIEYDMCMDTKENHGQLMNASCDGNFSKFYNKAGSGTTGQWEETCDTKQTIYKQNPPADIALIHQPLCVLILGHAESDADFGSPFGSLGRLGRMAWEDCGEDVCLFPCEDLGEVADCSGEALRGSCIQVGAFRVKLLLAQTCADQLQPEDLGLRIWPGTHAMAWLLLQLERQDQLKQRSVLDVGCGSGLVGLLAAQGGAGPVTLSDRPGRALDLARKNAQLNPPAVEVKALAWGPEAVDELPDSVFDLLLLSEVLYVAQPTCVPWSLEEADVEALAQLTKAKLSEAGHAWVTYGNREAGGAEQFAAAAERAGLRCEERALAEVVPPERLEGPQSAALRRVRVFHLQHACYLIEQFDYFSTLVADYEYAEKLCFNRTRDFEDTRDRCEKLFKEHGDLTAECDNFQDTLDAEACTQQSCRGAHGNAACRAMEPGAFGFRSRRAPVFGKRGMVATSQPLASEAGLRVLQQGGTAADACVAAAAALNVTEPCNTGLGGDAFALFFNAKTKKVECLQGCGRSPAALTLEAVKAHPDVAGKGELPPLSALCVTVPGAASAWDAASRRWGALPLRQALAPAVELAEQGFPVAPGAAHVWADSEGVLRSAAAAGSGRASPYLPKGTTPKAGEIFRNPELAATLRLLGEHGAKEGFYKGRVAAEIVKALKSRGGLMAESDLANHETLFVEPVSTSYRNRLRLWECPPPTQGVTALMALNLLERLPPFPRQSAAALHAQAEALRFAFADALQFCADPSHGGSVEPLLSKDRAAARWEKLFCPTSRAAQVAPDSGLRAGPDTENMRDFSRIGTSARERPLLPGMELAANGSDGSEEKELRRKNVKAMFAFQLLLSLAWGMAMGPIFDKYLFLMGSGLAQGPRLFPVSKANSLVGMAESISGLTSLVVALPVGYVVDRRPDQRARLLRMSAAVAMLGLLLAIAALASDELLVLG</sequence>
<dbReference type="GO" id="GO:0008270">
    <property type="term" value="F:zinc ion binding"/>
    <property type="evidence" value="ECO:0007669"/>
    <property type="project" value="InterPro"/>
</dbReference>
<dbReference type="NCBIfam" id="TIGR02414">
    <property type="entry name" value="pepN_proteo"/>
    <property type="match status" value="1"/>
</dbReference>
<evidence type="ECO:0000259" key="11">
    <source>
        <dbReference type="Pfam" id="PF01433"/>
    </source>
</evidence>
<dbReference type="InterPro" id="IPR045357">
    <property type="entry name" value="Aminopeptidase_N-like_N"/>
</dbReference>
<dbReference type="PRINTS" id="PR01210">
    <property type="entry name" value="GGTRANSPTASE"/>
</dbReference>
<dbReference type="GO" id="GO:0008234">
    <property type="term" value="F:cysteine-type peptidase activity"/>
    <property type="evidence" value="ECO:0007669"/>
    <property type="project" value="InterPro"/>
</dbReference>
<dbReference type="GO" id="GO:0004177">
    <property type="term" value="F:aminopeptidase activity"/>
    <property type="evidence" value="ECO:0007669"/>
    <property type="project" value="UniProtKB-KW"/>
</dbReference>
<feature type="domain" description="Peptidase M1 alanyl aminopeptidase Ig-like fold" evidence="12">
    <location>
        <begin position="523"/>
        <end position="619"/>
    </location>
</feature>
<dbReference type="Gene3D" id="1.10.246.130">
    <property type="match status" value="1"/>
</dbReference>
<dbReference type="InterPro" id="IPR038765">
    <property type="entry name" value="Papain-like_cys_pep_sf"/>
</dbReference>
<dbReference type="Gene3D" id="3.30.2010.30">
    <property type="match status" value="1"/>
</dbReference>
<dbReference type="InterPro" id="IPR012779">
    <property type="entry name" value="Peptidase_M1_pepN"/>
</dbReference>
<evidence type="ECO:0000313" key="15">
    <source>
        <dbReference type="EMBL" id="CAJ1370317.1"/>
    </source>
</evidence>
<dbReference type="Gene3D" id="3.90.70.10">
    <property type="entry name" value="Cysteine proteinases"/>
    <property type="match status" value="1"/>
</dbReference>
<feature type="domain" description="Aminopeptidase N-like N-terminal" evidence="14">
    <location>
        <begin position="114"/>
        <end position="265"/>
    </location>
</feature>
<dbReference type="Gene3D" id="1.10.390.10">
    <property type="entry name" value="Neutral Protease Domain 2"/>
    <property type="match status" value="1"/>
</dbReference>
<dbReference type="InterPro" id="IPR024601">
    <property type="entry name" value="Peptidase_M1_pepN_C"/>
</dbReference>
<dbReference type="Gene3D" id="1.25.50.10">
    <property type="entry name" value="Peptidase M1, alanyl aminopeptidase, C-terminal domain"/>
    <property type="match status" value="1"/>
</dbReference>
<dbReference type="SUPFAM" id="SSF53335">
    <property type="entry name" value="S-adenosyl-L-methionine-dependent methyltransferases"/>
    <property type="match status" value="1"/>
</dbReference>
<evidence type="ECO:0008006" key="17">
    <source>
        <dbReference type="Google" id="ProtNLM"/>
    </source>
</evidence>
<dbReference type="EMBL" id="CAUJNA010000008">
    <property type="protein sequence ID" value="CAJ1370317.1"/>
    <property type="molecule type" value="Genomic_DNA"/>
</dbReference>
<evidence type="ECO:0000256" key="1">
    <source>
        <dbReference type="ARBA" id="ARBA00001947"/>
    </source>
</evidence>